<evidence type="ECO:0000256" key="4">
    <source>
        <dbReference type="ARBA" id="ARBA00023136"/>
    </source>
</evidence>
<keyword evidence="8" id="KW-1185">Reference proteome</keyword>
<dbReference type="Pfam" id="PF07219">
    <property type="entry name" value="HemY_N"/>
    <property type="match status" value="1"/>
</dbReference>
<name>B2IJ69_BEII9</name>
<dbReference type="GO" id="GO:0016020">
    <property type="term" value="C:membrane"/>
    <property type="evidence" value="ECO:0007669"/>
    <property type="project" value="UniProtKB-SubCell"/>
</dbReference>
<dbReference type="Gene3D" id="1.25.40.10">
    <property type="entry name" value="Tetratricopeptide repeat domain"/>
    <property type="match status" value="1"/>
</dbReference>
<evidence type="ECO:0000259" key="6">
    <source>
        <dbReference type="Pfam" id="PF07219"/>
    </source>
</evidence>
<dbReference type="SUPFAM" id="SSF48452">
    <property type="entry name" value="TPR-like"/>
    <property type="match status" value="1"/>
</dbReference>
<gene>
    <name evidence="7" type="ordered locus">Bind_1190</name>
</gene>
<evidence type="ECO:0000256" key="5">
    <source>
        <dbReference type="SAM" id="Phobius"/>
    </source>
</evidence>
<dbReference type="eggNOG" id="COG3898">
    <property type="taxonomic scope" value="Bacteria"/>
</dbReference>
<keyword evidence="3 5" id="KW-1133">Transmembrane helix</keyword>
<keyword evidence="2 5" id="KW-0812">Transmembrane</keyword>
<reference evidence="8" key="1">
    <citation type="submission" date="2008-03" db="EMBL/GenBank/DDBJ databases">
        <title>Complete sequence of chromosome of Beijerinckia indica subsp. indica ATCC 9039.</title>
        <authorList>
            <consortium name="US DOE Joint Genome Institute"/>
            <person name="Copeland A."/>
            <person name="Lucas S."/>
            <person name="Lapidus A."/>
            <person name="Glavina del Rio T."/>
            <person name="Dalin E."/>
            <person name="Tice H."/>
            <person name="Bruce D."/>
            <person name="Goodwin L."/>
            <person name="Pitluck S."/>
            <person name="LaButti K."/>
            <person name="Schmutz J."/>
            <person name="Larimer F."/>
            <person name="Land M."/>
            <person name="Hauser L."/>
            <person name="Kyrpides N."/>
            <person name="Mikhailova N."/>
            <person name="Dunfield P.F."/>
            <person name="Dedysh S.N."/>
            <person name="Liesack W."/>
            <person name="Saw J.H."/>
            <person name="Alam M."/>
            <person name="Chen Y."/>
            <person name="Murrell J.C."/>
            <person name="Richardson P."/>
        </authorList>
    </citation>
    <scope>NUCLEOTIDE SEQUENCE [LARGE SCALE GENOMIC DNA]</scope>
    <source>
        <strain evidence="8">ATCC 9039 / DSM 1715 / NCIMB 8712</strain>
    </source>
</reference>
<dbReference type="STRING" id="395963.Bind_1190"/>
<dbReference type="Proteomes" id="UP000001695">
    <property type="component" value="Chromosome"/>
</dbReference>
<evidence type="ECO:0000256" key="2">
    <source>
        <dbReference type="ARBA" id="ARBA00022692"/>
    </source>
</evidence>
<reference evidence="7 8" key="2">
    <citation type="journal article" date="2010" name="J. Bacteriol.">
        <title>Complete genome sequence of Beijerinckia indica subsp. indica.</title>
        <authorList>
            <person name="Tamas I."/>
            <person name="Dedysh S.N."/>
            <person name="Liesack W."/>
            <person name="Stott M.B."/>
            <person name="Alam M."/>
            <person name="Murrell J.C."/>
            <person name="Dunfield P.F."/>
        </authorList>
    </citation>
    <scope>NUCLEOTIDE SEQUENCE [LARGE SCALE GENOMIC DNA]</scope>
    <source>
        <strain evidence="8">ATCC 9039 / DSM 1715 / NCIMB 8712</strain>
    </source>
</reference>
<accession>B2IJ69</accession>
<proteinExistence type="predicted"/>
<dbReference type="InterPro" id="IPR011990">
    <property type="entry name" value="TPR-like_helical_dom_sf"/>
</dbReference>
<dbReference type="InterPro" id="IPR010817">
    <property type="entry name" value="HemY_N"/>
</dbReference>
<dbReference type="HOGENOM" id="CLU_028454_0_0_5"/>
<evidence type="ECO:0000256" key="1">
    <source>
        <dbReference type="ARBA" id="ARBA00004370"/>
    </source>
</evidence>
<feature type="domain" description="HemY N-terminal" evidence="6">
    <location>
        <begin position="26"/>
        <end position="132"/>
    </location>
</feature>
<dbReference type="InterPro" id="IPR016982">
    <property type="entry name" value="Mms48"/>
</dbReference>
<dbReference type="PIRSF" id="PIRSF031802">
    <property type="entry name" value="UCP031802"/>
    <property type="match status" value="1"/>
</dbReference>
<dbReference type="AlphaFoldDB" id="B2IJ69"/>
<organism evidence="7 8">
    <name type="scientific">Beijerinckia indica subsp. indica (strain ATCC 9039 / DSM 1715 / NCIMB 8712)</name>
    <dbReference type="NCBI Taxonomy" id="395963"/>
    <lineage>
        <taxon>Bacteria</taxon>
        <taxon>Pseudomonadati</taxon>
        <taxon>Pseudomonadota</taxon>
        <taxon>Alphaproteobacteria</taxon>
        <taxon>Hyphomicrobiales</taxon>
        <taxon>Beijerinckiaceae</taxon>
        <taxon>Beijerinckia</taxon>
    </lineage>
</organism>
<sequence length="493" mass="54054">MLRVLLFLCLIAALALGAAWIGEQPGHFLMTWQGYQVETSAPVAITLLGVSAAILALALWLLVTILNLPKTFARWRETRLKNKGYAALSRGIVAAGAGDTHVANKAALDAQKYLPKDPLVLVLEAQAAQLAGDRSRAQDAFRLMGERPEMRLLGLRGLYAEALRNDDSEAAYHFAHEAHKVHPLPWSAKAVLDEHIRAQDWEGAFGILGKQINAQLVDKATGERQCAILETAMAQEKELSAPDEALRLGRQALKHAPDLVPAIVLVAHLWGRKNDVRRAAKLIEREWPNIQHPDIALAYLDLRPGDSNMDRLRRAQRLARLAPGSAESRLSVAGAAIAARQFALARETMRELLAKEKTPTVRMCQLMAELEETESGFSGSVREWLAKASRAPRDETWVADGFVSPKWLPASPVTGQLDAFRWQRPVERLVVTLDNAEAVEETALLLSEEEKHGADTSKKAAVQEILPPAEASTQPKTIEVEPLASSIPAANKI</sequence>
<keyword evidence="4 5" id="KW-0472">Membrane</keyword>
<protein>
    <submittedName>
        <fullName evidence="7">HemY domain protein</fullName>
    </submittedName>
</protein>
<evidence type="ECO:0000313" key="8">
    <source>
        <dbReference type="Proteomes" id="UP000001695"/>
    </source>
</evidence>
<comment type="subcellular location">
    <subcellularLocation>
        <location evidence="1">Membrane</location>
    </subcellularLocation>
</comment>
<evidence type="ECO:0000256" key="3">
    <source>
        <dbReference type="ARBA" id="ARBA00022989"/>
    </source>
</evidence>
<evidence type="ECO:0000313" key="7">
    <source>
        <dbReference type="EMBL" id="ACB94832.1"/>
    </source>
</evidence>
<dbReference type="KEGG" id="bid:Bind_1190"/>
<dbReference type="EMBL" id="CP001016">
    <property type="protein sequence ID" value="ACB94832.1"/>
    <property type="molecule type" value="Genomic_DNA"/>
</dbReference>
<feature type="transmembrane region" description="Helical" evidence="5">
    <location>
        <begin position="43"/>
        <end position="66"/>
    </location>
</feature>